<evidence type="ECO:0000259" key="5">
    <source>
        <dbReference type="Pfam" id="PF05426"/>
    </source>
</evidence>
<dbReference type="Pfam" id="PF07940">
    <property type="entry name" value="Hepar_II_III_C"/>
    <property type="match status" value="1"/>
</dbReference>
<dbReference type="Gene3D" id="1.50.10.100">
    <property type="entry name" value="Chondroitin AC/alginate lyase"/>
    <property type="match status" value="1"/>
</dbReference>
<comment type="caution">
    <text evidence="7">The sequence shown here is derived from an EMBL/GenBank/DDBJ whole genome shotgun (WGS) entry which is preliminary data.</text>
</comment>
<evidence type="ECO:0000313" key="7">
    <source>
        <dbReference type="EMBL" id="GJM64115.1"/>
    </source>
</evidence>
<accession>A0AAN4W4U4</accession>
<dbReference type="EMBL" id="BQKE01000004">
    <property type="protein sequence ID" value="GJM64115.1"/>
    <property type="molecule type" value="Genomic_DNA"/>
</dbReference>
<evidence type="ECO:0000259" key="6">
    <source>
        <dbReference type="Pfam" id="PF07940"/>
    </source>
</evidence>
<evidence type="ECO:0000256" key="3">
    <source>
        <dbReference type="ARBA" id="ARBA00022764"/>
    </source>
</evidence>
<evidence type="ECO:0000256" key="1">
    <source>
        <dbReference type="ARBA" id="ARBA00004418"/>
    </source>
</evidence>
<proteinExistence type="predicted"/>
<reference evidence="7 8" key="1">
    <citation type="submission" date="2021-12" db="EMBL/GenBank/DDBJ databases">
        <title>Genome sequencing of bacteria with rrn-lacking chromosome and rrn-plasmid.</title>
        <authorList>
            <person name="Anda M."/>
            <person name="Iwasaki W."/>
        </authorList>
    </citation>
    <scope>NUCLEOTIDE SEQUENCE [LARGE SCALE GENOMIC DNA]</scope>
    <source>
        <strain evidence="7 8">NBRC 15940</strain>
    </source>
</reference>
<feature type="domain" description="Heparinase II/III-like C-terminal" evidence="6">
    <location>
        <begin position="370"/>
        <end position="563"/>
    </location>
</feature>
<dbReference type="GO" id="GO:0016829">
    <property type="term" value="F:lyase activity"/>
    <property type="evidence" value="ECO:0007669"/>
    <property type="project" value="UniProtKB-KW"/>
</dbReference>
<comment type="subcellular location">
    <subcellularLocation>
        <location evidence="1">Periplasm</location>
    </subcellularLocation>
</comment>
<protein>
    <recommendedName>
        <fullName evidence="9">Alginate lyase domain-containing protein</fullName>
    </recommendedName>
</protein>
<name>A0AAN4W4U4_9BACT</name>
<evidence type="ECO:0000313" key="8">
    <source>
        <dbReference type="Proteomes" id="UP001310022"/>
    </source>
</evidence>
<dbReference type="Gene3D" id="2.70.98.70">
    <property type="match status" value="1"/>
</dbReference>
<sequence>MIFPFFVRADWQPSGLVIKAETFARLQKEYKQYPLMETAVSKMKARVDAALEEDIDVPVPKDPAGGYTHEQHKRNYIAMYEAGIIYQITGENLYAEYVKEMLMTYAQMFPTLGLHPVEKSYAPGKLFWQCLNDDNWVVFSIQAYSFIQDFLTKEDRQWMEQQLWRPYAKFLMDENLKVFNRVHNHGLWDVAAVGMIGYALGDEALVKYSLFGKFEELEEDPEKAAAGFYANVNELFSPTGYYTEGPYYHRYAITPFLVFAQVIHNNEPERNIFQYRDGLLLKAVKALVQLSDDEGRFLPYNDAIKEMSIKAPAAVEAVDLAYEHEQSVHLLAAANLQGEVKISLGGLIIAQELAEGASHRTAVKKSAVLTDGPAGDKGGIAFLYPEQSENNGLLTLKFTQHGLSHGHFDKLSLLFRYQGHDILQDYGAVRFVNVKAKEGGRYLPENKNFAHQSACHNTLIVDGKSHFNGDFRLSSQKFGELLQFDTAHQDYQVVTARQQDLYQGVDMYRTIIQIEDEKLNDPLYIDIVKAESEEVHEYQLAYQYKGQIMSKQLETYEAAKSWKAMGANHGFQYIWEVGKGHAVSQDSRLTFLNGSKFFSLRTHVDQPTEITLGRYGANDPENNLRTEPAYFLKKSGQDIWFVSTIEPHGFIRSATDELVADTESQILKISREVQENDIQLIELHHDNGNIYQVLVASDFSLADHRSKLNGREVEWEGPIYVNIYSSGI</sequence>
<dbReference type="Pfam" id="PF05426">
    <property type="entry name" value="Alginate_lyase"/>
    <property type="match status" value="1"/>
</dbReference>
<dbReference type="GO" id="GO:0042597">
    <property type="term" value="C:periplasmic space"/>
    <property type="evidence" value="ECO:0007669"/>
    <property type="project" value="UniProtKB-SubCell"/>
</dbReference>
<organism evidence="7 8">
    <name type="scientific">Persicobacter diffluens</name>
    <dbReference type="NCBI Taxonomy" id="981"/>
    <lineage>
        <taxon>Bacteria</taxon>
        <taxon>Pseudomonadati</taxon>
        <taxon>Bacteroidota</taxon>
        <taxon>Cytophagia</taxon>
        <taxon>Cytophagales</taxon>
        <taxon>Persicobacteraceae</taxon>
        <taxon>Persicobacter</taxon>
    </lineage>
</organism>
<keyword evidence="4" id="KW-0456">Lyase</keyword>
<feature type="domain" description="Alginate lyase" evidence="5">
    <location>
        <begin position="78"/>
        <end position="296"/>
    </location>
</feature>
<gene>
    <name evidence="7" type="ORF">PEDI_46670</name>
</gene>
<dbReference type="PANTHER" id="PTHR39210">
    <property type="entry name" value="HEPARIN-SULFATE LYASE"/>
    <property type="match status" value="1"/>
</dbReference>
<dbReference type="SUPFAM" id="SSF48230">
    <property type="entry name" value="Chondroitin AC/alginate lyase"/>
    <property type="match status" value="1"/>
</dbReference>
<keyword evidence="3" id="KW-0574">Periplasm</keyword>
<dbReference type="PANTHER" id="PTHR39210:SF1">
    <property type="entry name" value="HEPARIN-SULFATE LYASE"/>
    <property type="match status" value="1"/>
</dbReference>
<dbReference type="AlphaFoldDB" id="A0AAN4W4U4"/>
<dbReference type="InterPro" id="IPR012480">
    <property type="entry name" value="Hepar_II_III_C"/>
</dbReference>
<dbReference type="Proteomes" id="UP001310022">
    <property type="component" value="Unassembled WGS sequence"/>
</dbReference>
<keyword evidence="2" id="KW-0732">Signal</keyword>
<keyword evidence="8" id="KW-1185">Reference proteome</keyword>
<dbReference type="InterPro" id="IPR008929">
    <property type="entry name" value="Chondroitin_lyas"/>
</dbReference>
<evidence type="ECO:0000256" key="4">
    <source>
        <dbReference type="ARBA" id="ARBA00023239"/>
    </source>
</evidence>
<evidence type="ECO:0000256" key="2">
    <source>
        <dbReference type="ARBA" id="ARBA00022729"/>
    </source>
</evidence>
<evidence type="ECO:0008006" key="9">
    <source>
        <dbReference type="Google" id="ProtNLM"/>
    </source>
</evidence>
<dbReference type="InterPro" id="IPR008397">
    <property type="entry name" value="Alginate_lyase_dom"/>
</dbReference>